<evidence type="ECO:0000313" key="16">
    <source>
        <dbReference type="Proteomes" id="UP001274830"/>
    </source>
</evidence>
<proteinExistence type="inferred from homology"/>
<comment type="caution">
    <text evidence="15">The sequence shown here is derived from an EMBL/GenBank/DDBJ whole genome shotgun (WGS) entry which is preliminary data.</text>
</comment>
<evidence type="ECO:0000256" key="6">
    <source>
        <dbReference type="ARBA" id="ARBA00022729"/>
    </source>
</evidence>
<dbReference type="SUPFAM" id="SSF51011">
    <property type="entry name" value="Glycosyl hydrolase domain"/>
    <property type="match status" value="1"/>
</dbReference>
<dbReference type="InterPro" id="IPR017853">
    <property type="entry name" value="GH"/>
</dbReference>
<dbReference type="PANTHER" id="PTHR10357:SF215">
    <property type="entry name" value="ALPHA-AMYLASE 1"/>
    <property type="match status" value="1"/>
</dbReference>
<evidence type="ECO:0000256" key="5">
    <source>
        <dbReference type="ARBA" id="ARBA00022723"/>
    </source>
</evidence>
<comment type="cofactor">
    <cofactor evidence="2">
        <name>Ca(2+)</name>
        <dbReference type="ChEBI" id="CHEBI:29108"/>
    </cofactor>
</comment>
<evidence type="ECO:0000256" key="12">
    <source>
        <dbReference type="ARBA" id="ARBA00023295"/>
    </source>
</evidence>
<dbReference type="InterPro" id="IPR013780">
    <property type="entry name" value="Glyco_hydro_b"/>
</dbReference>
<keyword evidence="8" id="KW-0106">Calcium</keyword>
<evidence type="ECO:0000259" key="14">
    <source>
        <dbReference type="SMART" id="SM00642"/>
    </source>
</evidence>
<dbReference type="SMART" id="SM00642">
    <property type="entry name" value="Aamy"/>
    <property type="match status" value="1"/>
</dbReference>
<evidence type="ECO:0000256" key="8">
    <source>
        <dbReference type="ARBA" id="ARBA00022837"/>
    </source>
</evidence>
<keyword evidence="6" id="KW-0732">Signal</keyword>
<evidence type="ECO:0000256" key="13">
    <source>
        <dbReference type="SAM" id="MobiDB-lite"/>
    </source>
</evidence>
<dbReference type="SUPFAM" id="SSF51445">
    <property type="entry name" value="(Trans)glycosidases"/>
    <property type="match status" value="1"/>
</dbReference>
<keyword evidence="11" id="KW-0119">Carbohydrate metabolism</keyword>
<dbReference type="GO" id="GO:0004556">
    <property type="term" value="F:alpha-amylase activity"/>
    <property type="evidence" value="ECO:0007669"/>
    <property type="project" value="UniProtKB-EC"/>
</dbReference>
<keyword evidence="7" id="KW-0378">Hydrolase</keyword>
<keyword evidence="9" id="KW-1015">Disulfide bond</keyword>
<evidence type="ECO:0000256" key="4">
    <source>
        <dbReference type="ARBA" id="ARBA00012595"/>
    </source>
</evidence>
<dbReference type="CDD" id="cd11319">
    <property type="entry name" value="AmyAc_euk_AmyA"/>
    <property type="match status" value="1"/>
</dbReference>
<evidence type="ECO:0000256" key="1">
    <source>
        <dbReference type="ARBA" id="ARBA00000548"/>
    </source>
</evidence>
<evidence type="ECO:0000256" key="10">
    <source>
        <dbReference type="ARBA" id="ARBA00023180"/>
    </source>
</evidence>
<keyword evidence="16" id="KW-1185">Reference proteome</keyword>
<evidence type="ECO:0000256" key="11">
    <source>
        <dbReference type="ARBA" id="ARBA00023277"/>
    </source>
</evidence>
<dbReference type="Pfam" id="PF09260">
    <property type="entry name" value="A_amylase_dom_C"/>
    <property type="match status" value="1"/>
</dbReference>
<dbReference type="PANTHER" id="PTHR10357">
    <property type="entry name" value="ALPHA-AMYLASE FAMILY MEMBER"/>
    <property type="match status" value="1"/>
</dbReference>
<comment type="catalytic activity">
    <reaction evidence="1">
        <text>Endohydrolysis of (1-&gt;4)-alpha-D-glucosidic linkages in polysaccharides containing three or more (1-&gt;4)-alpha-linked D-glucose units.</text>
        <dbReference type="EC" id="3.2.1.1"/>
    </reaction>
</comment>
<dbReference type="Gene3D" id="3.20.20.80">
    <property type="entry name" value="Glycosidases"/>
    <property type="match status" value="1"/>
</dbReference>
<dbReference type="GO" id="GO:0016052">
    <property type="term" value="P:carbohydrate catabolic process"/>
    <property type="evidence" value="ECO:0007669"/>
    <property type="project" value="InterPro"/>
</dbReference>
<sequence>MTTKVPQTLVSNHRHTEMAIQQGITPNRPLSTGFWEQPDISLCASSHTRVKHPQTHFLWLNRLAIGMKFDAIWISPVVAQLPQMTGDGEAYTAYWQQDLYALNPKFGTEQDLKDLIGEVHARGMLLMLDIVVNHMGYAGIGWADVDYSIFNPFNDAKYFHQFTPIQDPKNQTEVEVGWLGSPTVSLADLKTDDPEVRQMYGDWIEQMVSNYSIDGLRIDTSINVEADFFPGFMQRAGVFGTGEVMMGDDSLACRWSRSIGSILNYPIYYTLTRAFQSCEGSINDLVETINSVKNNCHDPTAMVSFSENHDVPRFRNYTSDMARAKNMITYTILTDGIPVIYQGQEQHMNGDISPYMNRAPLWEAGYNTTFTLYQHIATLNQFRQHVIGTSPNYTTSLNEVIYQDLHSLAMRKGPSGDQVITVLNNNGITSAYFSLPIGGHDFPPGTQLTEILTCATMTVNDTSFLNVEMFAGTPKILYPSHLLQNSSLCGKGVDGGPEPLPSCTTVTTKVPTAISGHPTVVPTTEIVPVSASASTTESSGHPKHMHKALGQGQALSPPGHIAVGAAAAAGAVAAGVLQAGYSGAADMLQGGH</sequence>
<name>A0AAE0WQG3_9PEZI</name>
<evidence type="ECO:0000256" key="3">
    <source>
        <dbReference type="ARBA" id="ARBA00008061"/>
    </source>
</evidence>
<evidence type="ECO:0000256" key="2">
    <source>
        <dbReference type="ARBA" id="ARBA00001913"/>
    </source>
</evidence>
<evidence type="ECO:0000313" key="15">
    <source>
        <dbReference type="EMBL" id="KAK3676020.1"/>
    </source>
</evidence>
<evidence type="ECO:0000256" key="7">
    <source>
        <dbReference type="ARBA" id="ARBA00022801"/>
    </source>
</evidence>
<feature type="domain" description="Glycosyl hydrolase family 13 catalytic" evidence="14">
    <location>
        <begin position="54"/>
        <end position="383"/>
    </location>
</feature>
<protein>
    <recommendedName>
        <fullName evidence="4">alpha-amylase</fullName>
        <ecNumber evidence="4">3.2.1.1</ecNumber>
    </recommendedName>
</protein>
<comment type="similarity">
    <text evidence="3">Belongs to the glycosyl hydrolase 13 family.</text>
</comment>
<keyword evidence="5" id="KW-0479">Metal-binding</keyword>
<dbReference type="Proteomes" id="UP001274830">
    <property type="component" value="Unassembled WGS sequence"/>
</dbReference>
<dbReference type="Pfam" id="PF00128">
    <property type="entry name" value="Alpha-amylase"/>
    <property type="match status" value="1"/>
</dbReference>
<dbReference type="EC" id="3.2.1.1" evidence="4"/>
<gene>
    <name evidence="15" type="ORF">LTR78_004212</name>
</gene>
<dbReference type="Gene3D" id="2.60.40.1180">
    <property type="entry name" value="Golgi alpha-mannosidase II"/>
    <property type="match status" value="1"/>
</dbReference>
<reference evidence="15" key="1">
    <citation type="submission" date="2023-07" db="EMBL/GenBank/DDBJ databases">
        <title>Black Yeasts Isolated from many extreme environments.</title>
        <authorList>
            <person name="Coleine C."/>
            <person name="Stajich J.E."/>
            <person name="Selbmann L."/>
        </authorList>
    </citation>
    <scope>NUCLEOTIDE SEQUENCE</scope>
    <source>
        <strain evidence="15">CCFEE 5485</strain>
    </source>
</reference>
<dbReference type="AlphaFoldDB" id="A0AAE0WQG3"/>
<accession>A0AAE0WQG3</accession>
<dbReference type="GO" id="GO:0005509">
    <property type="term" value="F:calcium ion binding"/>
    <property type="evidence" value="ECO:0007669"/>
    <property type="project" value="InterPro"/>
</dbReference>
<organism evidence="15 16">
    <name type="scientific">Recurvomyces mirabilis</name>
    <dbReference type="NCBI Taxonomy" id="574656"/>
    <lineage>
        <taxon>Eukaryota</taxon>
        <taxon>Fungi</taxon>
        <taxon>Dikarya</taxon>
        <taxon>Ascomycota</taxon>
        <taxon>Pezizomycotina</taxon>
        <taxon>Dothideomycetes</taxon>
        <taxon>Dothideomycetidae</taxon>
        <taxon>Mycosphaerellales</taxon>
        <taxon>Teratosphaeriaceae</taxon>
        <taxon>Recurvomyces</taxon>
    </lineage>
</organism>
<keyword evidence="10" id="KW-0325">Glycoprotein</keyword>
<dbReference type="InterPro" id="IPR015340">
    <property type="entry name" value="A_amylase_C_dom"/>
</dbReference>
<keyword evidence="12" id="KW-0326">Glycosidase</keyword>
<dbReference type="EMBL" id="JAUTXT010000012">
    <property type="protein sequence ID" value="KAK3676020.1"/>
    <property type="molecule type" value="Genomic_DNA"/>
</dbReference>
<dbReference type="InterPro" id="IPR006047">
    <property type="entry name" value="GH13_cat_dom"/>
</dbReference>
<feature type="region of interest" description="Disordered" evidence="13">
    <location>
        <begin position="531"/>
        <end position="554"/>
    </location>
</feature>
<evidence type="ECO:0000256" key="9">
    <source>
        <dbReference type="ARBA" id="ARBA00023157"/>
    </source>
</evidence>